<evidence type="ECO:0000256" key="5">
    <source>
        <dbReference type="ARBA" id="ARBA00023237"/>
    </source>
</evidence>
<keyword evidence="5" id="KW-0998">Cell outer membrane</keyword>
<feature type="domain" description="Bacterial surface antigen (D15)" evidence="6">
    <location>
        <begin position="430"/>
        <end position="825"/>
    </location>
</feature>
<gene>
    <name evidence="7" type="ORF">A9Q93_00685</name>
</gene>
<keyword evidence="2" id="KW-0812">Transmembrane</keyword>
<dbReference type="Pfam" id="PF01103">
    <property type="entry name" value="Omp85"/>
    <property type="match status" value="1"/>
</dbReference>
<dbReference type="GO" id="GO:0019867">
    <property type="term" value="C:outer membrane"/>
    <property type="evidence" value="ECO:0007669"/>
    <property type="project" value="InterPro"/>
</dbReference>
<evidence type="ECO:0000256" key="2">
    <source>
        <dbReference type="ARBA" id="ARBA00022692"/>
    </source>
</evidence>
<dbReference type="RefSeq" id="WP_303685453.1">
    <property type="nucleotide sequence ID" value="NZ_CAJXYO010000027.1"/>
</dbReference>
<evidence type="ECO:0000256" key="1">
    <source>
        <dbReference type="ARBA" id="ARBA00004370"/>
    </source>
</evidence>
<evidence type="ECO:0000256" key="4">
    <source>
        <dbReference type="ARBA" id="ARBA00023136"/>
    </source>
</evidence>
<dbReference type="InterPro" id="IPR000184">
    <property type="entry name" value="Bac_surfAg_D15"/>
</dbReference>
<dbReference type="AlphaFoldDB" id="A0A1Z8BG64"/>
<dbReference type="PROSITE" id="PS51257">
    <property type="entry name" value="PROKAR_LIPOPROTEIN"/>
    <property type="match status" value="1"/>
</dbReference>
<dbReference type="Proteomes" id="UP000196102">
    <property type="component" value="Unassembled WGS sequence"/>
</dbReference>
<dbReference type="PANTHER" id="PTHR12815:SF47">
    <property type="entry name" value="TRANSLOCATION AND ASSEMBLY MODULE SUBUNIT TAMA"/>
    <property type="match status" value="1"/>
</dbReference>
<dbReference type="PANTHER" id="PTHR12815">
    <property type="entry name" value="SORTING AND ASSEMBLY MACHINERY SAMM50 PROTEIN FAMILY MEMBER"/>
    <property type="match status" value="1"/>
</dbReference>
<dbReference type="Gene3D" id="2.40.160.50">
    <property type="entry name" value="membrane protein fhac: a member of the omp85/tpsb transporter family"/>
    <property type="match status" value="1"/>
</dbReference>
<sequence>MEKTGLHAKIGLIILLIILLVSCSAIKRVPDGKKLLTKNTILVDSAAPIDPRVQTLPTLQPNQKLLNIPLRLHIYNLARPNRDSIYLKWMQENPEGLKRRNAILSEKQTIAFGQGLVNFNKWLKRTGEPPSLIDKVAIDKSKEKLRAWYWNQGWFNTKVDHNIIDSDRPKRAKVEYLVDRGQPYKIDSISTQIATPVIDSLYQLVKSESILKKGEQYFTPDINAERDRLNSHFRNHGAFYMEKDNIRFEGDTVNTNQKANITLIIKDREFKIADSTYSIPYKIHKISEVNIIPDYQNASSTQRPDTLKYEDYNILRFGKRKYKRASLTDAIFFHKGDIYRDIDRDRTYRRITELQSFLYPTINYVVDPRDTTGTNLIANVLLTSKKKFEFTYGVETTHSNIQAIGVGLNTSLLIRNLFRGSELLDISFRGNIGASTNAANGDTRFFDLQELGADARLSFPRLFLPFDVDNLIPKYMSPSTNFSVGYFSQTNIGLDKQSLNGALTYNWRQTAIKSTRVDLVNAQYVRNLDPGNFFNVYQSSYSSVNDVARDLNINNPTYVNEDGNLSIPTGTNTFINDAIAGNLGATPDQRETLRNVRERRDRLSQNNLIISSSYNWTRNNREGIYDDDFSRFNFRIESAGNVLSGISSLVGIDKNSNNRRRVFGVEYSQYIKTEIDYIKHWQYVNNHVFAIRAFGGIAIPYGNSDNIPFIRSFFAGGPNDNRAWQAYELGPGKTGGLNDFNEANMKLAFNAEYRFPISGAFKGAVFADVGNIYNVLDSEDDPDAIFDGIEDLEFLALGTGAGLRYDFGFFVLRFDMGFKTYNPALEEGRRWFKEFKISRSVLNVGINYPF</sequence>
<keyword evidence="3" id="KW-0732">Signal</keyword>
<dbReference type="InterPro" id="IPR039910">
    <property type="entry name" value="D15-like"/>
</dbReference>
<accession>A0A1Z8BG64</accession>
<reference evidence="8" key="1">
    <citation type="journal article" date="2017" name="Proc. Natl. Acad. Sci. U.S.A.">
        <title>Simulation of Deepwater Horizon oil plume reveals substrate specialization within a complex community of hydrocarbon-degraders.</title>
        <authorList>
            <person name="Hu P."/>
            <person name="Dubinsky E.A."/>
            <person name="Probst A.J."/>
            <person name="Wang J."/>
            <person name="Sieber C.M.K."/>
            <person name="Tom L.M."/>
            <person name="Gardinali P."/>
            <person name="Banfield J.F."/>
            <person name="Atlas R.M."/>
            <person name="Andersen G.L."/>
        </authorList>
    </citation>
    <scope>NUCLEOTIDE SEQUENCE [LARGE SCALE GENOMIC DNA]</scope>
</reference>
<organism evidence="7 8">
    <name type="scientific">Nonlabens dokdonensis</name>
    <dbReference type="NCBI Taxonomy" id="328515"/>
    <lineage>
        <taxon>Bacteria</taxon>
        <taxon>Pseudomonadati</taxon>
        <taxon>Bacteroidota</taxon>
        <taxon>Flavobacteriia</taxon>
        <taxon>Flavobacteriales</taxon>
        <taxon>Flavobacteriaceae</taxon>
        <taxon>Nonlabens</taxon>
    </lineage>
</organism>
<keyword evidence="4" id="KW-0472">Membrane</keyword>
<name>A0A1Z8BG64_9FLAO</name>
<comment type="caution">
    <text evidence="7">The sequence shown here is derived from an EMBL/GenBank/DDBJ whole genome shotgun (WGS) entry which is preliminary data.</text>
</comment>
<evidence type="ECO:0000313" key="7">
    <source>
        <dbReference type="EMBL" id="OUS21571.1"/>
    </source>
</evidence>
<protein>
    <recommendedName>
        <fullName evidence="6">Bacterial surface antigen (D15) domain-containing protein</fullName>
    </recommendedName>
</protein>
<evidence type="ECO:0000259" key="6">
    <source>
        <dbReference type="Pfam" id="PF01103"/>
    </source>
</evidence>
<evidence type="ECO:0000256" key="3">
    <source>
        <dbReference type="ARBA" id="ARBA00022729"/>
    </source>
</evidence>
<evidence type="ECO:0000313" key="8">
    <source>
        <dbReference type="Proteomes" id="UP000196102"/>
    </source>
</evidence>
<comment type="subcellular location">
    <subcellularLocation>
        <location evidence="1">Membrane</location>
    </subcellularLocation>
</comment>
<proteinExistence type="predicted"/>
<dbReference type="EMBL" id="MAAX01000014">
    <property type="protein sequence ID" value="OUS21571.1"/>
    <property type="molecule type" value="Genomic_DNA"/>
</dbReference>